<protein>
    <submittedName>
        <fullName evidence="1">41488_t:CDS:1</fullName>
    </submittedName>
</protein>
<organism evidence="1 2">
    <name type="scientific">Gigaspora margarita</name>
    <dbReference type="NCBI Taxonomy" id="4874"/>
    <lineage>
        <taxon>Eukaryota</taxon>
        <taxon>Fungi</taxon>
        <taxon>Fungi incertae sedis</taxon>
        <taxon>Mucoromycota</taxon>
        <taxon>Glomeromycotina</taxon>
        <taxon>Glomeromycetes</taxon>
        <taxon>Diversisporales</taxon>
        <taxon>Gigasporaceae</taxon>
        <taxon>Gigaspora</taxon>
    </lineage>
</organism>
<proteinExistence type="predicted"/>
<dbReference type="CDD" id="cd18809">
    <property type="entry name" value="SF1_C_RecD"/>
    <property type="match status" value="1"/>
</dbReference>
<gene>
    <name evidence="1" type="ORF">GMARGA_LOCUS31284</name>
</gene>
<dbReference type="Proteomes" id="UP000789901">
    <property type="component" value="Unassembled WGS sequence"/>
</dbReference>
<accession>A0ABN7WI29</accession>
<reference evidence="1 2" key="1">
    <citation type="submission" date="2021-06" db="EMBL/GenBank/DDBJ databases">
        <authorList>
            <person name="Kallberg Y."/>
            <person name="Tangrot J."/>
            <person name="Rosling A."/>
        </authorList>
    </citation>
    <scope>NUCLEOTIDE SEQUENCE [LARGE SCALE GENOMIC DNA]</scope>
    <source>
        <strain evidence="1 2">120-4 pot B 10/14</strain>
    </source>
</reference>
<dbReference type="EMBL" id="CAJVQB010046318">
    <property type="protein sequence ID" value="CAG8832908.1"/>
    <property type="molecule type" value="Genomic_DNA"/>
</dbReference>
<comment type="caution">
    <text evidence="1">The sequence shown here is derived from an EMBL/GenBank/DDBJ whole genome shotgun (WGS) entry which is preliminary data.</text>
</comment>
<keyword evidence="2" id="KW-1185">Reference proteome</keyword>
<dbReference type="InterPro" id="IPR027417">
    <property type="entry name" value="P-loop_NTPase"/>
</dbReference>
<evidence type="ECO:0000313" key="1">
    <source>
        <dbReference type="EMBL" id="CAG8832908.1"/>
    </source>
</evidence>
<sequence>MHLESESTENQLFAQWLLEVGNEARILTEDYAGNLTFIPRISLTFSTFELLFIFRQHQFPIQLAFAMTINKSQDQSVKHVDLDLRTPVFSHGQLYVALSRCTAPN</sequence>
<dbReference type="PANTHER" id="PTHR23274:SF51">
    <property type="entry name" value="OS03G0423850 PROTEIN"/>
    <property type="match status" value="1"/>
</dbReference>
<dbReference type="PANTHER" id="PTHR23274">
    <property type="entry name" value="DNA HELICASE-RELATED"/>
    <property type="match status" value="1"/>
</dbReference>
<name>A0ABN7WI29_GIGMA</name>
<feature type="non-terminal residue" evidence="1">
    <location>
        <position position="105"/>
    </location>
</feature>
<evidence type="ECO:0000313" key="2">
    <source>
        <dbReference type="Proteomes" id="UP000789901"/>
    </source>
</evidence>
<dbReference type="SUPFAM" id="SSF52540">
    <property type="entry name" value="P-loop containing nucleoside triphosphate hydrolases"/>
    <property type="match status" value="1"/>
</dbReference>